<feature type="compositionally biased region" description="Polar residues" evidence="1">
    <location>
        <begin position="65"/>
        <end position="80"/>
    </location>
</feature>
<reference evidence="3" key="1">
    <citation type="submission" date="2021-02" db="EMBL/GenBank/DDBJ databases">
        <authorList>
            <person name="Nowell W R."/>
        </authorList>
    </citation>
    <scope>NUCLEOTIDE SEQUENCE</scope>
</reference>
<dbReference type="Gene3D" id="3.40.50.10140">
    <property type="entry name" value="Toll/interleukin-1 receptor homology (TIR) domain"/>
    <property type="match status" value="1"/>
</dbReference>
<dbReference type="Pfam" id="PF13676">
    <property type="entry name" value="TIR_2"/>
    <property type="match status" value="1"/>
</dbReference>
<name>A0A813TM71_9BILA</name>
<dbReference type="AlphaFoldDB" id="A0A813TM71"/>
<dbReference type="SUPFAM" id="SSF47769">
    <property type="entry name" value="SAM/Pointed domain"/>
    <property type="match status" value="1"/>
</dbReference>
<dbReference type="InterPro" id="IPR035897">
    <property type="entry name" value="Toll_tir_struct_dom_sf"/>
</dbReference>
<proteinExistence type="predicted"/>
<comment type="caution">
    <text evidence="3">The sequence shown here is derived from an EMBL/GenBank/DDBJ whole genome shotgun (WGS) entry which is preliminary data.</text>
</comment>
<evidence type="ECO:0000259" key="2">
    <source>
        <dbReference type="Pfam" id="PF13676"/>
    </source>
</evidence>
<dbReference type="SUPFAM" id="SSF52200">
    <property type="entry name" value="Toll/Interleukin receptor TIR domain"/>
    <property type="match status" value="1"/>
</dbReference>
<feature type="domain" description="TIR" evidence="2">
    <location>
        <begin position="199"/>
        <end position="317"/>
    </location>
</feature>
<evidence type="ECO:0000256" key="1">
    <source>
        <dbReference type="SAM" id="MobiDB-lite"/>
    </source>
</evidence>
<dbReference type="InterPro" id="IPR013761">
    <property type="entry name" value="SAM/pointed_sf"/>
</dbReference>
<dbReference type="PANTHER" id="PTHR46270">
    <property type="entry name" value="ARMADILLO-TYPE FOLD-RELATED"/>
    <property type="match status" value="1"/>
</dbReference>
<evidence type="ECO:0000313" key="3">
    <source>
        <dbReference type="EMBL" id="CAF0814951.1"/>
    </source>
</evidence>
<dbReference type="EMBL" id="CAJNON010000027">
    <property type="protein sequence ID" value="CAF0814951.1"/>
    <property type="molecule type" value="Genomic_DNA"/>
</dbReference>
<sequence>MNLLSMDDADVDRILFMTPSLTPHISDSNTSDYFDLECSFSQKEYQQQMSHLTTELQKVANLSCQSSENESDIQDQQPTEATDDSNDSSHIQITTVNHTIDDSLHLQASEEHDTHTLSVVQETGLIEESFSSVTSDTETILMDECLERPVFNYSRSLCVAYKDEDDDISIIKEALTDKTPISLEFTGIEKKDNKNLGHIMISYNHSTRAVCSRISKHLKDRNYIIWIDEDNISGNIFGSMASAVENSFVVLMAINEQYYESRYCRLEAEYSVERNKASIPMLMQTGYKAQGWLGIINGAKLHIDFSQLPFDEAFNLLVREIEAVRSSLGANENDRTVAIPINNQITTTMSSTYFHYHNVQEWSADDVIEWLNREKLQIFENALKNFTGATLWQLYKIKFDSPSDYHRMVDLLISPTMPLRIFYILTFNSAIETLFSSSFQSIHR</sequence>
<dbReference type="PANTHER" id="PTHR46270:SF2">
    <property type="entry name" value="TIR DOMAIN-CONTAINING PROTEIN"/>
    <property type="match status" value="1"/>
</dbReference>
<feature type="region of interest" description="Disordered" evidence="1">
    <location>
        <begin position="65"/>
        <end position="88"/>
    </location>
</feature>
<dbReference type="GO" id="GO:0007165">
    <property type="term" value="P:signal transduction"/>
    <property type="evidence" value="ECO:0007669"/>
    <property type="project" value="InterPro"/>
</dbReference>
<dbReference type="Gene3D" id="1.10.150.50">
    <property type="entry name" value="Transcription Factor, Ets-1"/>
    <property type="match status" value="1"/>
</dbReference>
<organism evidence="3 4">
    <name type="scientific">Adineta steineri</name>
    <dbReference type="NCBI Taxonomy" id="433720"/>
    <lineage>
        <taxon>Eukaryota</taxon>
        <taxon>Metazoa</taxon>
        <taxon>Spiralia</taxon>
        <taxon>Gnathifera</taxon>
        <taxon>Rotifera</taxon>
        <taxon>Eurotatoria</taxon>
        <taxon>Bdelloidea</taxon>
        <taxon>Adinetida</taxon>
        <taxon>Adinetidae</taxon>
        <taxon>Adineta</taxon>
    </lineage>
</organism>
<dbReference type="Proteomes" id="UP000663891">
    <property type="component" value="Unassembled WGS sequence"/>
</dbReference>
<protein>
    <recommendedName>
        <fullName evidence="2">TIR domain-containing protein</fullName>
    </recommendedName>
</protein>
<dbReference type="InterPro" id="IPR000157">
    <property type="entry name" value="TIR_dom"/>
</dbReference>
<evidence type="ECO:0000313" key="4">
    <source>
        <dbReference type="Proteomes" id="UP000663891"/>
    </source>
</evidence>
<dbReference type="OrthoDB" id="9978456at2759"/>
<accession>A0A813TM71</accession>
<gene>
    <name evidence="3" type="ORF">VCS650_LOCUS4756</name>
</gene>